<name>A0A8H3HWB8_9AGAM</name>
<reference evidence="5" key="1">
    <citation type="submission" date="2021-01" db="EMBL/GenBank/DDBJ databases">
        <authorList>
            <person name="Kaushik A."/>
        </authorList>
    </citation>
    <scope>NUCLEOTIDE SEQUENCE</scope>
    <source>
        <strain evidence="5">AG5</strain>
    </source>
</reference>
<evidence type="ECO:0000256" key="3">
    <source>
        <dbReference type="SAM" id="MobiDB-lite"/>
    </source>
</evidence>
<feature type="repeat" description="Pumilio" evidence="2">
    <location>
        <begin position="369"/>
        <end position="407"/>
    </location>
</feature>
<evidence type="ECO:0000313" key="6">
    <source>
        <dbReference type="Proteomes" id="UP000663827"/>
    </source>
</evidence>
<dbReference type="AlphaFoldDB" id="A0A8H3HWB8"/>
<proteinExistence type="predicted"/>
<dbReference type="GO" id="GO:0010608">
    <property type="term" value="P:post-transcriptional regulation of gene expression"/>
    <property type="evidence" value="ECO:0007669"/>
    <property type="project" value="TreeGrafter"/>
</dbReference>
<dbReference type="InterPro" id="IPR001313">
    <property type="entry name" value="Pumilio_RNA-bd_rpt"/>
</dbReference>
<dbReference type="SMART" id="SM00025">
    <property type="entry name" value="Pumilio"/>
    <property type="match status" value="6"/>
</dbReference>
<dbReference type="Proteomes" id="UP000663827">
    <property type="component" value="Unassembled WGS sequence"/>
</dbReference>
<keyword evidence="1" id="KW-0677">Repeat</keyword>
<organism evidence="5 6">
    <name type="scientific">Rhizoctonia solani</name>
    <dbReference type="NCBI Taxonomy" id="456999"/>
    <lineage>
        <taxon>Eukaryota</taxon>
        <taxon>Fungi</taxon>
        <taxon>Dikarya</taxon>
        <taxon>Basidiomycota</taxon>
        <taxon>Agaricomycotina</taxon>
        <taxon>Agaricomycetes</taxon>
        <taxon>Cantharellales</taxon>
        <taxon>Ceratobasidiaceae</taxon>
        <taxon>Rhizoctonia</taxon>
    </lineage>
</organism>
<sequence length="628" mass="68556">MPSPSSMSSSVWPSSLALDTRRREWGTSASIWAPKSTAFDPFASNSSWDTSRPLVSPPKNESPNPESPGHISMMLRDLGITPSPRPTPASPVDPPASPSTPPTLSPTTQILSLGSNSTIHTPTPTRVIEPSLFTPKLSESQPLFSSVADTPIARRVSLSNASDEVLVPAPHSRHNTATNLPPRMATMGGPVPHSHERVMSWMQRQSLASTQSSPALNSFSQMPSRQDWLPLAGPQAPMPATNLQGLPGWNAPRPVGNGLWNAQCQPIARPSQGFPGRDPVNFLRLLQPTSQPPYALFVTRIVKNSDQQASIFLQQKLKAASSEDARRPIMDAIVEQGIDMMMNRFGNWAVQRCLEAPCTPKERKRVADAMRGRVIELATNCYGTHVVQKALDCAEPIQMMVVSEMLQGDLSTTLMNKHASHVWTKVMELSWSHPAPPIFDYVNKAMQGRWADLARHETGSLIVQHAFENLDESDKADCVREVLDSIEILAIDQWGSWVVQHLLENGTDNDRAQAVSALVQHIPVLAADVQGIKVIEKAIKSGGPSAVEVVAKRLSEPAKSGRRPMIVDLALGAMGSQLISMLLPMLNKAMWTMLHDSVKGHIVTLKGSKSGSRIVWLFERAKAQHNAN</sequence>
<dbReference type="PANTHER" id="PTHR12537:SF48">
    <property type="entry name" value="MEIOTIC COILED-COIL PROTEIN 2"/>
    <property type="match status" value="1"/>
</dbReference>
<dbReference type="InterPro" id="IPR033133">
    <property type="entry name" value="PUM-HD"/>
</dbReference>
<dbReference type="InterPro" id="IPR016024">
    <property type="entry name" value="ARM-type_fold"/>
</dbReference>
<feature type="compositionally biased region" description="Pro residues" evidence="3">
    <location>
        <begin position="83"/>
        <end position="104"/>
    </location>
</feature>
<feature type="compositionally biased region" description="Low complexity" evidence="3">
    <location>
        <begin position="57"/>
        <end position="68"/>
    </location>
</feature>
<evidence type="ECO:0000313" key="5">
    <source>
        <dbReference type="EMBL" id="CAE7097964.1"/>
    </source>
</evidence>
<dbReference type="SUPFAM" id="SSF48371">
    <property type="entry name" value="ARM repeat"/>
    <property type="match status" value="1"/>
</dbReference>
<dbReference type="PANTHER" id="PTHR12537">
    <property type="entry name" value="RNA BINDING PROTEIN PUMILIO-RELATED"/>
    <property type="match status" value="1"/>
</dbReference>
<gene>
    <name evidence="5" type="ORF">RDB_LOCUS38375</name>
</gene>
<dbReference type="EMBL" id="CAJNJQ010000752">
    <property type="protein sequence ID" value="CAE7097964.1"/>
    <property type="molecule type" value="Genomic_DNA"/>
</dbReference>
<dbReference type="PROSITE" id="PS50302">
    <property type="entry name" value="PUM"/>
    <property type="match status" value="3"/>
</dbReference>
<dbReference type="InterPro" id="IPR011989">
    <property type="entry name" value="ARM-like"/>
</dbReference>
<evidence type="ECO:0000256" key="2">
    <source>
        <dbReference type="PROSITE-ProRule" id="PRU00317"/>
    </source>
</evidence>
<feature type="region of interest" description="Disordered" evidence="3">
    <location>
        <begin position="36"/>
        <end position="126"/>
    </location>
</feature>
<feature type="repeat" description="Pumilio" evidence="2">
    <location>
        <begin position="481"/>
        <end position="520"/>
    </location>
</feature>
<comment type="caution">
    <text evidence="5">The sequence shown here is derived from an EMBL/GenBank/DDBJ whole genome shotgun (WGS) entry which is preliminary data.</text>
</comment>
<dbReference type="Pfam" id="PF00806">
    <property type="entry name" value="PUF"/>
    <property type="match status" value="5"/>
</dbReference>
<accession>A0A8H3HWB8</accession>
<dbReference type="GO" id="GO:0003730">
    <property type="term" value="F:mRNA 3'-UTR binding"/>
    <property type="evidence" value="ECO:0007669"/>
    <property type="project" value="TreeGrafter"/>
</dbReference>
<feature type="domain" description="PUM-HD" evidence="4">
    <location>
        <begin position="269"/>
        <end position="622"/>
    </location>
</feature>
<feature type="compositionally biased region" description="Polar residues" evidence="3">
    <location>
        <begin position="109"/>
        <end position="124"/>
    </location>
</feature>
<evidence type="ECO:0000256" key="1">
    <source>
        <dbReference type="ARBA" id="ARBA00022737"/>
    </source>
</evidence>
<feature type="repeat" description="Pumilio" evidence="2">
    <location>
        <begin position="332"/>
        <end position="368"/>
    </location>
</feature>
<dbReference type="GO" id="GO:0005737">
    <property type="term" value="C:cytoplasm"/>
    <property type="evidence" value="ECO:0007669"/>
    <property type="project" value="TreeGrafter"/>
</dbReference>
<evidence type="ECO:0000259" key="4">
    <source>
        <dbReference type="PROSITE" id="PS50303"/>
    </source>
</evidence>
<dbReference type="PROSITE" id="PS50303">
    <property type="entry name" value="PUM_HD"/>
    <property type="match status" value="1"/>
</dbReference>
<dbReference type="Gene3D" id="1.25.10.10">
    <property type="entry name" value="Leucine-rich Repeat Variant"/>
    <property type="match status" value="1"/>
</dbReference>
<protein>
    <recommendedName>
        <fullName evidence="4">PUM-HD domain-containing protein</fullName>
    </recommendedName>
</protein>